<comment type="function">
    <text evidence="5">NDH-1 shuttles electrons from NADH, via FMN and iron-sulfur (Fe-S) centers, to quinones in the respiratory chain. The immediate electron acceptor for the enzyme in this species is believed to be ubiquinone. Couples the redox reaction to proton translocation (for every two electrons transferred, four hydrogen ions are translocated across the cytoplasmic membrane), and thus conserves the redox energy in a proton gradient. This subunit may bind ubiquinone.</text>
</comment>
<keyword evidence="9" id="KW-1185">Reference proteome</keyword>
<feature type="compositionally biased region" description="Pro residues" evidence="7">
    <location>
        <begin position="435"/>
        <end position="448"/>
    </location>
</feature>
<gene>
    <name evidence="5" type="primary">nuoH</name>
    <name evidence="8" type="ORF">DD236_07360</name>
</gene>
<dbReference type="NCBIfam" id="NF004743">
    <property type="entry name" value="PRK06076.1-4"/>
    <property type="match status" value="1"/>
</dbReference>
<feature type="transmembrane region" description="Helical" evidence="5">
    <location>
        <begin position="109"/>
        <end position="131"/>
    </location>
</feature>
<feature type="transmembrane region" description="Helical" evidence="5">
    <location>
        <begin position="317"/>
        <end position="337"/>
    </location>
</feature>
<feature type="compositionally biased region" description="Polar residues" evidence="7">
    <location>
        <begin position="450"/>
        <end position="462"/>
    </location>
</feature>
<keyword evidence="5" id="KW-1278">Translocase</keyword>
<proteinExistence type="inferred from homology"/>
<dbReference type="InterPro" id="IPR001694">
    <property type="entry name" value="NADH_UbQ_OxRdtase_su1/FPO"/>
</dbReference>
<evidence type="ECO:0000313" key="9">
    <source>
        <dbReference type="Proteomes" id="UP000245283"/>
    </source>
</evidence>
<evidence type="ECO:0000256" key="1">
    <source>
        <dbReference type="ARBA" id="ARBA00004141"/>
    </source>
</evidence>
<evidence type="ECO:0000256" key="3">
    <source>
        <dbReference type="ARBA" id="ARBA00022989"/>
    </source>
</evidence>
<protein>
    <recommendedName>
        <fullName evidence="5">NADH-quinone oxidoreductase subunit H</fullName>
        <ecNumber evidence="5">7.1.1.-</ecNumber>
    </recommendedName>
    <alternativeName>
        <fullName evidence="5">NADH dehydrogenase I subunit H</fullName>
    </alternativeName>
    <alternativeName>
        <fullName evidence="5">NDH-1 subunit H</fullName>
    </alternativeName>
</protein>
<keyword evidence="2 5" id="KW-0812">Transmembrane</keyword>
<comment type="subunit">
    <text evidence="5">NDH-1 is composed of 14 different subunits. Subunits NuoA, H, J, K, L, M, N constitute the membrane sector of the complex.</text>
</comment>
<keyword evidence="5 6" id="KW-0520">NAD</keyword>
<comment type="subcellular location">
    <subcellularLocation>
        <location evidence="5 6">Cell membrane</location>
        <topology evidence="5 6">Multi-pass membrane protein</topology>
    </subcellularLocation>
    <subcellularLocation>
        <location evidence="1">Membrane</location>
        <topology evidence="1">Multi-pass membrane protein</topology>
    </subcellularLocation>
</comment>
<feature type="transmembrane region" description="Helical" evidence="5">
    <location>
        <begin position="279"/>
        <end position="297"/>
    </location>
</feature>
<comment type="caution">
    <text evidence="8">The sequence shown here is derived from an EMBL/GenBank/DDBJ whole genome shotgun (WGS) entry which is preliminary data.</text>
</comment>
<evidence type="ECO:0000313" key="8">
    <source>
        <dbReference type="EMBL" id="PWF25918.1"/>
    </source>
</evidence>
<dbReference type="GO" id="GO:0016655">
    <property type="term" value="F:oxidoreductase activity, acting on NAD(P)H, quinone or similar compound as acceptor"/>
    <property type="evidence" value="ECO:0007669"/>
    <property type="project" value="UniProtKB-UniRule"/>
</dbReference>
<dbReference type="GO" id="GO:0009060">
    <property type="term" value="P:aerobic respiration"/>
    <property type="evidence" value="ECO:0007669"/>
    <property type="project" value="TreeGrafter"/>
</dbReference>
<evidence type="ECO:0000256" key="5">
    <source>
        <dbReference type="HAMAP-Rule" id="MF_01350"/>
    </source>
</evidence>
<dbReference type="EMBL" id="QETB01000004">
    <property type="protein sequence ID" value="PWF25918.1"/>
    <property type="molecule type" value="Genomic_DNA"/>
</dbReference>
<feature type="transmembrane region" description="Helical" evidence="5">
    <location>
        <begin position="386"/>
        <end position="405"/>
    </location>
</feature>
<accession>A0A2V1K8B0</accession>
<evidence type="ECO:0000256" key="6">
    <source>
        <dbReference type="RuleBase" id="RU000471"/>
    </source>
</evidence>
<feature type="transmembrane region" description="Helical" evidence="5">
    <location>
        <begin position="193"/>
        <end position="216"/>
    </location>
</feature>
<feature type="transmembrane region" description="Helical" evidence="5">
    <location>
        <begin position="39"/>
        <end position="63"/>
    </location>
</feature>
<dbReference type="Proteomes" id="UP000245283">
    <property type="component" value="Unassembled WGS sequence"/>
</dbReference>
<dbReference type="PROSITE" id="PS00667">
    <property type="entry name" value="COMPLEX1_ND1_1"/>
    <property type="match status" value="1"/>
</dbReference>
<evidence type="ECO:0000256" key="7">
    <source>
        <dbReference type="SAM" id="MobiDB-lite"/>
    </source>
</evidence>
<feature type="transmembrane region" description="Helical" evidence="5">
    <location>
        <begin position="357"/>
        <end position="374"/>
    </location>
</feature>
<feature type="transmembrane region" description="Helical" evidence="5">
    <location>
        <begin position="151"/>
        <end position="172"/>
    </location>
</feature>
<feature type="transmembrane region" description="Helical" evidence="5">
    <location>
        <begin position="222"/>
        <end position="241"/>
    </location>
</feature>
<comment type="similarity">
    <text evidence="5 6">Belongs to the complex I subunit 1 family.</text>
</comment>
<dbReference type="PANTHER" id="PTHR11432:SF3">
    <property type="entry name" value="NADH-UBIQUINONE OXIDOREDUCTASE CHAIN 1"/>
    <property type="match status" value="1"/>
</dbReference>
<dbReference type="Pfam" id="PF00146">
    <property type="entry name" value="NADHdh"/>
    <property type="match status" value="1"/>
</dbReference>
<comment type="catalytic activity">
    <reaction evidence="5">
        <text>a quinone + NADH + 5 H(+)(in) = a quinol + NAD(+) + 4 H(+)(out)</text>
        <dbReference type="Rhea" id="RHEA:57888"/>
        <dbReference type="ChEBI" id="CHEBI:15378"/>
        <dbReference type="ChEBI" id="CHEBI:24646"/>
        <dbReference type="ChEBI" id="CHEBI:57540"/>
        <dbReference type="ChEBI" id="CHEBI:57945"/>
        <dbReference type="ChEBI" id="CHEBI:132124"/>
    </reaction>
</comment>
<dbReference type="PANTHER" id="PTHR11432">
    <property type="entry name" value="NADH DEHYDROGENASE SUBUNIT 1"/>
    <property type="match status" value="1"/>
</dbReference>
<keyword evidence="5" id="KW-0874">Quinone</keyword>
<keyword evidence="5" id="KW-1003">Cell membrane</keyword>
<evidence type="ECO:0000256" key="4">
    <source>
        <dbReference type="ARBA" id="ARBA00023136"/>
    </source>
</evidence>
<feature type="region of interest" description="Disordered" evidence="7">
    <location>
        <begin position="429"/>
        <end position="462"/>
    </location>
</feature>
<dbReference type="PROSITE" id="PS00668">
    <property type="entry name" value="COMPLEX1_ND1_2"/>
    <property type="match status" value="1"/>
</dbReference>
<organism evidence="8 9">
    <name type="scientific">Ancrocorticia populi</name>
    <dbReference type="NCBI Taxonomy" id="2175228"/>
    <lineage>
        <taxon>Bacteria</taxon>
        <taxon>Bacillati</taxon>
        <taxon>Actinomycetota</taxon>
        <taxon>Actinomycetes</taxon>
        <taxon>Actinomycetales</taxon>
        <taxon>Actinomycetaceae</taxon>
        <taxon>Ancrocorticia</taxon>
    </lineage>
</organism>
<sequence>MSDRNSGRSRRRAGRFGGNKVNPSILAAEQVADFSEDTWWIWVIKAVFIIVYLILSVLLALWVERRGLGLMQNRLGPNRVGPLGLFQAISDALKLIIKEDFWLKGADKVIYFISPVIAAACAFILMAVLPMGPQVSIFGINTPLQLADSPVALIFLLAVAALGEYGLVFGGWSTRSTLPLFGSVRSATQMISYELALGLSLVTVVLASGTMSTSGIVEAQSGLWNCITLFPAFCVYIVSMFGETNRLPFDLPEAEGELVAGHTTEYSSMKFAWYYLSEYINMLNVSMIATTMFLGGWRAGPIVTWIYSLWGGDPNTGWIPMLWFFGKTWVFMFIMIWTRATLLRMRYDHFMKLGWKVLIPVSLGWLVCVTLIRGVTSFTDISQRSLYIGIGVIFLVLIGIIWIFGDKDDKDEQSSEEPGFVRPEEEFDAMAGGFPVPPLPGQTLPPSPRASRQQTTQEGELV</sequence>
<dbReference type="EC" id="7.1.1.-" evidence="5"/>
<keyword evidence="3 5" id="KW-1133">Transmembrane helix</keyword>
<dbReference type="GO" id="GO:0003954">
    <property type="term" value="F:NADH dehydrogenase activity"/>
    <property type="evidence" value="ECO:0007669"/>
    <property type="project" value="TreeGrafter"/>
</dbReference>
<dbReference type="AlphaFoldDB" id="A0A2V1K8B0"/>
<dbReference type="InterPro" id="IPR018086">
    <property type="entry name" value="NADH_UbQ_OxRdtase_su1_CS"/>
</dbReference>
<name>A0A2V1K8B0_9ACTO</name>
<dbReference type="HAMAP" id="MF_01350">
    <property type="entry name" value="NDH1_NuoH"/>
    <property type="match status" value="1"/>
</dbReference>
<keyword evidence="5" id="KW-0830">Ubiquinone</keyword>
<evidence type="ECO:0000256" key="2">
    <source>
        <dbReference type="ARBA" id="ARBA00022692"/>
    </source>
</evidence>
<dbReference type="GO" id="GO:0005886">
    <property type="term" value="C:plasma membrane"/>
    <property type="evidence" value="ECO:0007669"/>
    <property type="project" value="UniProtKB-SubCell"/>
</dbReference>
<dbReference type="OrthoDB" id="9803734at2"/>
<dbReference type="GO" id="GO:0048038">
    <property type="term" value="F:quinone binding"/>
    <property type="evidence" value="ECO:0007669"/>
    <property type="project" value="UniProtKB-KW"/>
</dbReference>
<keyword evidence="4 5" id="KW-0472">Membrane</keyword>
<reference evidence="9" key="1">
    <citation type="submission" date="2018-05" db="EMBL/GenBank/DDBJ databases">
        <authorList>
            <person name="Li Y."/>
        </authorList>
    </citation>
    <scope>NUCLEOTIDE SEQUENCE [LARGE SCALE GENOMIC DNA]</scope>
    <source>
        <strain evidence="9">sk1b4</strain>
    </source>
</reference>